<proteinExistence type="predicted"/>
<evidence type="ECO:0000313" key="1">
    <source>
        <dbReference type="EMBL" id="KRX46763.1"/>
    </source>
</evidence>
<dbReference type="EMBL" id="JYDJ01000052">
    <property type="protein sequence ID" value="KRX46763.1"/>
    <property type="molecule type" value="Genomic_DNA"/>
</dbReference>
<protein>
    <submittedName>
        <fullName evidence="1">Uncharacterized protein</fullName>
    </submittedName>
</protein>
<dbReference type="AlphaFoldDB" id="A0A0V0U6L8"/>
<evidence type="ECO:0000313" key="2">
    <source>
        <dbReference type="Proteomes" id="UP000055048"/>
    </source>
</evidence>
<sequence>MKPDNFDMLKNASYLMSFVLHVISELKVFSVSFCKRTCHLKNQTEKARHQLPSGWHTAESRCFQTGSMKRCLGPQGMLTNGTIANYFKRVVVTLNHVNSLNSIEITMRNLSTLFSFYDSSQSYEFQFTASVFNKMGIYFDRILFSFFD</sequence>
<organism evidence="1 2">
    <name type="scientific">Trichinella murrelli</name>
    <dbReference type="NCBI Taxonomy" id="144512"/>
    <lineage>
        <taxon>Eukaryota</taxon>
        <taxon>Metazoa</taxon>
        <taxon>Ecdysozoa</taxon>
        <taxon>Nematoda</taxon>
        <taxon>Enoplea</taxon>
        <taxon>Dorylaimia</taxon>
        <taxon>Trichinellida</taxon>
        <taxon>Trichinellidae</taxon>
        <taxon>Trichinella</taxon>
    </lineage>
</organism>
<gene>
    <name evidence="1" type="ORF">T05_90</name>
</gene>
<reference evidence="1 2" key="1">
    <citation type="submission" date="2015-01" db="EMBL/GenBank/DDBJ databases">
        <title>Evolution of Trichinella species and genotypes.</title>
        <authorList>
            <person name="Korhonen P.K."/>
            <person name="Edoardo P."/>
            <person name="Giuseppe L.R."/>
            <person name="Gasser R.B."/>
        </authorList>
    </citation>
    <scope>NUCLEOTIDE SEQUENCE [LARGE SCALE GENOMIC DNA]</scope>
    <source>
        <strain evidence="1">ISS417</strain>
    </source>
</reference>
<name>A0A0V0U6L8_9BILA</name>
<accession>A0A0V0U6L8</accession>
<dbReference type="Proteomes" id="UP000055048">
    <property type="component" value="Unassembled WGS sequence"/>
</dbReference>
<comment type="caution">
    <text evidence="1">The sequence shown here is derived from an EMBL/GenBank/DDBJ whole genome shotgun (WGS) entry which is preliminary data.</text>
</comment>
<keyword evidence="2" id="KW-1185">Reference proteome</keyword>